<name>J0NIU3_9ACTO</name>
<dbReference type="EMBL" id="AKFT01000107">
    <property type="protein sequence ID" value="EJF44612.1"/>
    <property type="molecule type" value="Genomic_DNA"/>
</dbReference>
<feature type="region of interest" description="Disordered" evidence="1">
    <location>
        <begin position="63"/>
        <end position="82"/>
    </location>
</feature>
<accession>J0NIU3</accession>
<dbReference type="PATRIC" id="fig|1125718.3.peg.1369"/>
<feature type="compositionally biased region" description="Basic and acidic residues" evidence="1">
    <location>
        <begin position="18"/>
        <end position="32"/>
    </location>
</feature>
<feature type="region of interest" description="Disordered" evidence="1">
    <location>
        <begin position="1"/>
        <end position="32"/>
    </location>
</feature>
<dbReference type="Proteomes" id="UP000002941">
    <property type="component" value="Unassembled WGS sequence"/>
</dbReference>
<evidence type="ECO:0000313" key="3">
    <source>
        <dbReference type="Proteomes" id="UP000002941"/>
    </source>
</evidence>
<dbReference type="AlphaFoldDB" id="J0NIU3"/>
<sequence>MLQPLHALPLVDDAGADLDARRPGARYREQRHGRGRLAGDVVDASVGAVDADLVRPDRATAISTASLSARPASGSPGPRPCP</sequence>
<evidence type="ECO:0000313" key="2">
    <source>
        <dbReference type="EMBL" id="EJF44612.1"/>
    </source>
</evidence>
<organism evidence="2 3">
    <name type="scientific">Actinomyces massiliensis F0489</name>
    <dbReference type="NCBI Taxonomy" id="1125718"/>
    <lineage>
        <taxon>Bacteria</taxon>
        <taxon>Bacillati</taxon>
        <taxon>Actinomycetota</taxon>
        <taxon>Actinomycetes</taxon>
        <taxon>Actinomycetales</taxon>
        <taxon>Actinomycetaceae</taxon>
        <taxon>Actinomyces</taxon>
    </lineage>
</organism>
<comment type="caution">
    <text evidence="2">The sequence shown here is derived from an EMBL/GenBank/DDBJ whole genome shotgun (WGS) entry which is preliminary data.</text>
</comment>
<reference evidence="2 3" key="1">
    <citation type="submission" date="2012-05" db="EMBL/GenBank/DDBJ databases">
        <authorList>
            <person name="Harkins D.M."/>
            <person name="Madupu R."/>
            <person name="Durkin A.S."/>
            <person name="Torralba M."/>
            <person name="Methe B."/>
            <person name="Sutton G.G."/>
            <person name="Nelson K.E."/>
        </authorList>
    </citation>
    <scope>NUCLEOTIDE SEQUENCE [LARGE SCALE GENOMIC DNA]</scope>
    <source>
        <strain evidence="2 3">F0489</strain>
    </source>
</reference>
<keyword evidence="3" id="KW-1185">Reference proteome</keyword>
<gene>
    <name evidence="2" type="ORF">HMPREF1318_2290</name>
</gene>
<proteinExistence type="predicted"/>
<evidence type="ECO:0000256" key="1">
    <source>
        <dbReference type="SAM" id="MobiDB-lite"/>
    </source>
</evidence>
<protein>
    <submittedName>
        <fullName evidence="2">Uncharacterized protein</fullName>
    </submittedName>
</protein>